<dbReference type="STRING" id="1890364.A0A2P6N6D1"/>
<dbReference type="SMART" id="SM00242">
    <property type="entry name" value="MYSc"/>
    <property type="match status" value="1"/>
</dbReference>
<keyword evidence="4" id="KW-0505">Motor protein</keyword>
<evidence type="ECO:0000259" key="5">
    <source>
        <dbReference type="PROSITE" id="PS51456"/>
    </source>
</evidence>
<dbReference type="GO" id="GO:0005737">
    <property type="term" value="C:cytoplasm"/>
    <property type="evidence" value="ECO:0007669"/>
    <property type="project" value="TreeGrafter"/>
</dbReference>
<evidence type="ECO:0000256" key="1">
    <source>
        <dbReference type="ARBA" id="ARBA00022741"/>
    </source>
</evidence>
<dbReference type="GO" id="GO:0016459">
    <property type="term" value="C:myosin complex"/>
    <property type="evidence" value="ECO:0007669"/>
    <property type="project" value="UniProtKB-KW"/>
</dbReference>
<dbReference type="PROSITE" id="PS51456">
    <property type="entry name" value="MYOSIN_MOTOR"/>
    <property type="match status" value="1"/>
</dbReference>
<dbReference type="GO" id="GO:0007015">
    <property type="term" value="P:actin filament organization"/>
    <property type="evidence" value="ECO:0007669"/>
    <property type="project" value="TreeGrafter"/>
</dbReference>
<dbReference type="Pfam" id="PF00063">
    <property type="entry name" value="Myosin_head"/>
    <property type="match status" value="2"/>
</dbReference>
<reference evidence="6 7" key="1">
    <citation type="journal article" date="2018" name="Genome Biol. Evol.">
        <title>Multiple Roots of Fruiting Body Formation in Amoebozoa.</title>
        <authorList>
            <person name="Hillmann F."/>
            <person name="Forbes G."/>
            <person name="Novohradska S."/>
            <person name="Ferling I."/>
            <person name="Riege K."/>
            <person name="Groth M."/>
            <person name="Westermann M."/>
            <person name="Marz M."/>
            <person name="Spaller T."/>
            <person name="Winckler T."/>
            <person name="Schaap P."/>
            <person name="Glockner G."/>
        </authorList>
    </citation>
    <scope>NUCLEOTIDE SEQUENCE [LARGE SCALE GENOMIC DNA]</scope>
    <source>
        <strain evidence="6 7">Jena</strain>
    </source>
</reference>
<keyword evidence="7" id="KW-1185">Reference proteome</keyword>
<dbReference type="GO" id="GO:0016020">
    <property type="term" value="C:membrane"/>
    <property type="evidence" value="ECO:0007669"/>
    <property type="project" value="TreeGrafter"/>
</dbReference>
<comment type="similarity">
    <text evidence="4">Belongs to the TRAFAC class myosin-kinesin ATPase superfamily. Myosin family.</text>
</comment>
<keyword evidence="2" id="KW-0067">ATP-binding</keyword>
<evidence type="ECO:0000313" key="6">
    <source>
        <dbReference type="EMBL" id="PRP79508.1"/>
    </source>
</evidence>
<dbReference type="GO" id="GO:0000146">
    <property type="term" value="F:microfilament motor activity"/>
    <property type="evidence" value="ECO:0007669"/>
    <property type="project" value="TreeGrafter"/>
</dbReference>
<dbReference type="Gene3D" id="1.20.120.720">
    <property type="entry name" value="Myosin VI head, motor domain, U50 subdomain"/>
    <property type="match status" value="1"/>
</dbReference>
<sequence length="419" mass="47484">MARIKKQVLDLLMRCKTGMGIDNHCTCDEMASHLREEDASEQDSNNKKKDPASVKYSMECVPDLFESDHYITFIPQCKEAVSGFLTGAQITIYLLERFRVLKQAIGEKLPRLLSGARHIRPLCVYSQVQLLSGDSAELREQLKKPFPLLDWSPETWHTAAVSNLPILSLAADLFGVDTKGMEFNLVNRRNMIKGEYFVVALDMQQSCLSKALYGGTFNWLVDRILSCSSVYWISLYRSVQGQHFRTFCINFANEKLQQHYNRHTFKWEQDACLVSRADRLHKDRLEESNFPKATNQTLLQRLITNHTTKPKLSQSAFVVKHYAGSVSYEVAGFLEKNKDSLADDLDVDGPLTRGTRFSTTHSLRFITTGSVMPYSFCDNAFGRLALSELNVCGVIEPLQAVLIVVVNIVNYQDARAMKG</sequence>
<dbReference type="GO" id="GO:0051015">
    <property type="term" value="F:actin filament binding"/>
    <property type="evidence" value="ECO:0007669"/>
    <property type="project" value="TreeGrafter"/>
</dbReference>
<protein>
    <submittedName>
        <fullName evidence="6">Class VII unconventional myosin</fullName>
    </submittedName>
</protein>
<dbReference type="OrthoDB" id="6108017at2759"/>
<organism evidence="6 7">
    <name type="scientific">Planoprotostelium fungivorum</name>
    <dbReference type="NCBI Taxonomy" id="1890364"/>
    <lineage>
        <taxon>Eukaryota</taxon>
        <taxon>Amoebozoa</taxon>
        <taxon>Evosea</taxon>
        <taxon>Variosea</taxon>
        <taxon>Cavosteliida</taxon>
        <taxon>Cavosteliaceae</taxon>
        <taxon>Planoprotostelium</taxon>
    </lineage>
</organism>
<dbReference type="SUPFAM" id="SSF52540">
    <property type="entry name" value="P-loop containing nucleoside triphosphate hydrolases"/>
    <property type="match status" value="1"/>
</dbReference>
<dbReference type="GO" id="GO:0005524">
    <property type="term" value="F:ATP binding"/>
    <property type="evidence" value="ECO:0007669"/>
    <property type="project" value="UniProtKB-KW"/>
</dbReference>
<evidence type="ECO:0000256" key="2">
    <source>
        <dbReference type="ARBA" id="ARBA00022840"/>
    </source>
</evidence>
<evidence type="ECO:0000256" key="4">
    <source>
        <dbReference type="PROSITE-ProRule" id="PRU00782"/>
    </source>
</evidence>
<dbReference type="InterPro" id="IPR001609">
    <property type="entry name" value="Myosin_head_motor_dom-like"/>
</dbReference>
<dbReference type="Gene3D" id="1.20.58.530">
    <property type="match status" value="2"/>
</dbReference>
<gene>
    <name evidence="6" type="ORF">PROFUN_12876</name>
</gene>
<evidence type="ECO:0000256" key="3">
    <source>
        <dbReference type="ARBA" id="ARBA00023203"/>
    </source>
</evidence>
<accession>A0A2P6N6D1</accession>
<comment type="caution">
    <text evidence="4">Lacks conserved residue(s) required for the propagation of feature annotation.</text>
</comment>
<dbReference type="AlphaFoldDB" id="A0A2P6N6D1"/>
<keyword evidence="3 4" id="KW-0009">Actin-binding</keyword>
<dbReference type="Proteomes" id="UP000241769">
    <property type="component" value="Unassembled WGS sequence"/>
</dbReference>
<feature type="domain" description="Myosin motor" evidence="5">
    <location>
        <begin position="1"/>
        <end position="345"/>
    </location>
</feature>
<keyword evidence="1" id="KW-0547">Nucleotide-binding</keyword>
<name>A0A2P6N6D1_9EUKA</name>
<proteinExistence type="inferred from homology"/>
<dbReference type="EMBL" id="MDYQ01000182">
    <property type="protein sequence ID" value="PRP79508.1"/>
    <property type="molecule type" value="Genomic_DNA"/>
</dbReference>
<dbReference type="PANTHER" id="PTHR13140:SF706">
    <property type="entry name" value="DILUTE CLASS UNCONVENTIONAL MYOSIN, ISOFORM C"/>
    <property type="match status" value="1"/>
</dbReference>
<comment type="caution">
    <text evidence="6">The sequence shown here is derived from an EMBL/GenBank/DDBJ whole genome shotgun (WGS) entry which is preliminary data.</text>
</comment>
<dbReference type="InterPro" id="IPR027417">
    <property type="entry name" value="P-loop_NTPase"/>
</dbReference>
<dbReference type="InParanoid" id="A0A2P6N6D1"/>
<evidence type="ECO:0000313" key="7">
    <source>
        <dbReference type="Proteomes" id="UP000241769"/>
    </source>
</evidence>
<dbReference type="PANTHER" id="PTHR13140">
    <property type="entry name" value="MYOSIN"/>
    <property type="match status" value="1"/>
</dbReference>
<keyword evidence="4" id="KW-0518">Myosin</keyword>